<organism evidence="2 4">
    <name type="scientific">Butyricimonas paravirosa</name>
    <dbReference type="NCBI Taxonomy" id="1472417"/>
    <lineage>
        <taxon>Bacteria</taxon>
        <taxon>Pseudomonadati</taxon>
        <taxon>Bacteroidota</taxon>
        <taxon>Bacteroidia</taxon>
        <taxon>Bacteroidales</taxon>
        <taxon>Odoribacteraceae</taxon>
        <taxon>Butyricimonas</taxon>
    </lineage>
</organism>
<gene>
    <name evidence="3" type="ORF">F1644_15725</name>
    <name evidence="2" type="ORF">GGR15_003528</name>
</gene>
<evidence type="ECO:0000256" key="1">
    <source>
        <dbReference type="SAM" id="Phobius"/>
    </source>
</evidence>
<dbReference type="RefSeq" id="WP_168044518.1">
    <property type="nucleotide sequence ID" value="NZ_BMPA01000012.1"/>
</dbReference>
<keyword evidence="1" id="KW-0812">Transmembrane</keyword>
<dbReference type="Proteomes" id="UP001302374">
    <property type="component" value="Chromosome"/>
</dbReference>
<dbReference type="GeneID" id="86892774"/>
<feature type="transmembrane region" description="Helical" evidence="1">
    <location>
        <begin position="253"/>
        <end position="271"/>
    </location>
</feature>
<evidence type="ECO:0000313" key="3">
    <source>
        <dbReference type="EMBL" id="WOF13618.1"/>
    </source>
</evidence>
<dbReference type="InterPro" id="IPR049458">
    <property type="entry name" value="EpsG-like"/>
</dbReference>
<keyword evidence="1" id="KW-0472">Membrane</keyword>
<dbReference type="Pfam" id="PF14897">
    <property type="entry name" value="EpsG"/>
    <property type="match status" value="1"/>
</dbReference>
<sequence>MIIYWVIALFLIILSFFKNKRFLMLSFFILLFVAGLRSIEIGTDTSNYAMFFLAGEDMTSYYKAFEYGWTYLNLFVYKLGLDYQWIIFLSSCFFLLPLYGGIYKQSKKPLFSVCLSYLLFYYCYSFNITRQMIAVAIVLYGYQYIIQRNILKYSLTILLAFCFHSSVFIALPIYYINKIKLSPVIACSLLVSTFLLGSTNIKFLLLFLSSIVGNYEEYIHALVSNGETVFSASRMLLNVFFAFIICVADRNNIYLKIIFVGIMMMNLLAIQPAIARISYYFVAAQVIFYPNMDLKYLKKYRPLIKLSVYLYALAVFSSLLLNNVGEIVPYTFFFENVF</sequence>
<evidence type="ECO:0000313" key="5">
    <source>
        <dbReference type="Proteomes" id="UP001302374"/>
    </source>
</evidence>
<keyword evidence="5" id="KW-1185">Reference proteome</keyword>
<dbReference type="EMBL" id="JAATLI010000013">
    <property type="protein sequence ID" value="NJC19890.1"/>
    <property type="molecule type" value="Genomic_DNA"/>
</dbReference>
<dbReference type="Proteomes" id="UP000576368">
    <property type="component" value="Unassembled WGS sequence"/>
</dbReference>
<reference evidence="2 4" key="2">
    <citation type="submission" date="2020-03" db="EMBL/GenBank/DDBJ databases">
        <title>Genomic Encyclopedia of Type Strains, Phase IV (KMG-IV): sequencing the most valuable type-strain genomes for metagenomic binning, comparative biology and taxonomic classification.</title>
        <authorList>
            <person name="Goeker M."/>
        </authorList>
    </citation>
    <scope>NUCLEOTIDE SEQUENCE [LARGE SCALE GENOMIC DNA]</scope>
    <source>
        <strain evidence="2 4">DSM 105722</strain>
    </source>
</reference>
<keyword evidence="1" id="KW-1133">Transmembrane helix</keyword>
<feature type="transmembrane region" description="Helical" evidence="1">
    <location>
        <begin position="115"/>
        <end position="141"/>
    </location>
</feature>
<feature type="transmembrane region" description="Helical" evidence="1">
    <location>
        <begin position="306"/>
        <end position="325"/>
    </location>
</feature>
<feature type="transmembrane region" description="Helical" evidence="1">
    <location>
        <begin position="153"/>
        <end position="176"/>
    </location>
</feature>
<evidence type="ECO:0000313" key="2">
    <source>
        <dbReference type="EMBL" id="NJC19890.1"/>
    </source>
</evidence>
<feature type="transmembrane region" description="Helical" evidence="1">
    <location>
        <begin position="228"/>
        <end position="246"/>
    </location>
</feature>
<evidence type="ECO:0000313" key="4">
    <source>
        <dbReference type="Proteomes" id="UP000576368"/>
    </source>
</evidence>
<dbReference type="AlphaFoldDB" id="A0A7X6BKG1"/>
<dbReference type="EMBL" id="CP043839">
    <property type="protein sequence ID" value="WOF13618.1"/>
    <property type="molecule type" value="Genomic_DNA"/>
</dbReference>
<protein>
    <submittedName>
        <fullName evidence="3">EpsG family protein</fullName>
    </submittedName>
</protein>
<accession>A0A7X6BKG1</accession>
<feature type="transmembrane region" description="Helical" evidence="1">
    <location>
        <begin position="83"/>
        <end position="103"/>
    </location>
</feature>
<feature type="transmembrane region" description="Helical" evidence="1">
    <location>
        <begin position="183"/>
        <end position="208"/>
    </location>
</feature>
<proteinExistence type="predicted"/>
<name>A0A7X6BKG1_9BACT</name>
<reference evidence="3 5" key="1">
    <citation type="submission" date="2019-09" db="EMBL/GenBank/DDBJ databases">
        <title>Butyricimonas paravirosa DSM 105722 (=214-4 = JCM 18677 = CCUG 65563).</title>
        <authorList>
            <person name="Le Roy T."/>
            <person name="Cani P.D."/>
        </authorList>
    </citation>
    <scope>NUCLEOTIDE SEQUENCE [LARGE SCALE GENOMIC DNA]</scope>
    <source>
        <strain evidence="3 5">DSM 105722</strain>
    </source>
</reference>